<sequence length="459" mass="51549">MIGNLTLQGVQAPQQLGSVKESSLMSGSTDFSQILAGLGEKIPELIENSEVSGLETILSQLNGIAQSEDLAEFMTEVKELFPEIKQLFTLFSEEELLEMTPQELMSAAGISPEVTEELSDVSAGEMVQAVINLFVKPMSEKAENVEPQLKESNIPDPEQFVRQIIEQLQIVKPSGEQPAKETNSQVAQPIEALKLLALVKGLTLLQEKQPMRNQEVLKQQNSQLQQIFGSIQKVFEAVVKDMKNITPAEQKAEQKSPELLLLKNRTGIQFTQLIGEKNQNADVSVKPETVKNDQQMINLQSLQLQSAPVKWSLQPVKQPDSAQQLMEQFQNIMQKAKFGKVNGTEKLMIRLQPEHLGTLKIELLQKDGMMTARIIASTAVAKDMIDSQLHQLRQSFTSQQLQVEKIEIMQTQTETRLDKDGKNDQQTDHRDREHDQQSGQNQSEDEQTSFHDIFLNIEV</sequence>
<dbReference type="Proteomes" id="UP001597561">
    <property type="component" value="Unassembled WGS sequence"/>
</dbReference>
<reference evidence="4" key="1">
    <citation type="journal article" date="2019" name="Int. J. Syst. Evol. Microbiol.">
        <title>The Global Catalogue of Microorganisms (GCM) 10K type strain sequencing project: providing services to taxonomists for standard genome sequencing and annotation.</title>
        <authorList>
            <consortium name="The Broad Institute Genomics Platform"/>
            <consortium name="The Broad Institute Genome Sequencing Center for Infectious Disease"/>
            <person name="Wu L."/>
            <person name="Ma J."/>
        </authorList>
    </citation>
    <scope>NUCLEOTIDE SEQUENCE [LARGE SCALE GENOMIC DNA]</scope>
    <source>
        <strain evidence="4">KCTC 13528</strain>
    </source>
</reference>
<evidence type="ECO:0000313" key="3">
    <source>
        <dbReference type="EMBL" id="MFD2913707.1"/>
    </source>
</evidence>
<evidence type="ECO:0000259" key="2">
    <source>
        <dbReference type="Pfam" id="PF02120"/>
    </source>
</evidence>
<proteinExistence type="predicted"/>
<organism evidence="3 4">
    <name type="scientific">Jeotgalibacillus terrae</name>
    <dbReference type="NCBI Taxonomy" id="587735"/>
    <lineage>
        <taxon>Bacteria</taxon>
        <taxon>Bacillati</taxon>
        <taxon>Bacillota</taxon>
        <taxon>Bacilli</taxon>
        <taxon>Bacillales</taxon>
        <taxon>Caryophanaceae</taxon>
        <taxon>Jeotgalibacillus</taxon>
    </lineage>
</organism>
<feature type="compositionally biased region" description="Basic and acidic residues" evidence="1">
    <location>
        <begin position="415"/>
        <end position="436"/>
    </location>
</feature>
<dbReference type="Pfam" id="PF02120">
    <property type="entry name" value="Flg_hook"/>
    <property type="match status" value="1"/>
</dbReference>
<name>A0ABW5ZMB8_9BACL</name>
<feature type="domain" description="Flagellar hook-length control protein-like C-terminal" evidence="2">
    <location>
        <begin position="337"/>
        <end position="412"/>
    </location>
</feature>
<keyword evidence="3" id="KW-0969">Cilium</keyword>
<dbReference type="InterPro" id="IPR038610">
    <property type="entry name" value="FliK-like_C_sf"/>
</dbReference>
<keyword evidence="3" id="KW-0282">Flagellum</keyword>
<dbReference type="RefSeq" id="WP_204729931.1">
    <property type="nucleotide sequence ID" value="NZ_JAFBDK010000012.1"/>
</dbReference>
<evidence type="ECO:0000256" key="1">
    <source>
        <dbReference type="SAM" id="MobiDB-lite"/>
    </source>
</evidence>
<keyword evidence="3" id="KW-0966">Cell projection</keyword>
<evidence type="ECO:0000313" key="4">
    <source>
        <dbReference type="Proteomes" id="UP001597561"/>
    </source>
</evidence>
<accession>A0ABW5ZMB8</accession>
<feature type="region of interest" description="Disordered" evidence="1">
    <location>
        <begin position="412"/>
        <end position="451"/>
    </location>
</feature>
<dbReference type="InterPro" id="IPR021136">
    <property type="entry name" value="Flagellar_hook_control-like_C"/>
</dbReference>
<dbReference type="CDD" id="cd17470">
    <property type="entry name" value="T3SS_Flik_C"/>
    <property type="match status" value="1"/>
</dbReference>
<dbReference type="EMBL" id="JBHUPG010000036">
    <property type="protein sequence ID" value="MFD2913707.1"/>
    <property type="molecule type" value="Genomic_DNA"/>
</dbReference>
<keyword evidence="4" id="KW-1185">Reference proteome</keyword>
<dbReference type="Gene3D" id="3.30.750.140">
    <property type="match status" value="1"/>
</dbReference>
<gene>
    <name evidence="3" type="ORF">ACFS5P_17605</name>
</gene>
<protein>
    <submittedName>
        <fullName evidence="3">Flagellar hook-length control protein FliK</fullName>
    </submittedName>
</protein>
<comment type="caution">
    <text evidence="3">The sequence shown here is derived from an EMBL/GenBank/DDBJ whole genome shotgun (WGS) entry which is preliminary data.</text>
</comment>